<dbReference type="Gene3D" id="3.40.190.10">
    <property type="entry name" value="Periplasmic binding protein-like II"/>
    <property type="match status" value="2"/>
</dbReference>
<dbReference type="PROSITE" id="PS51257">
    <property type="entry name" value="PROKAR_LIPOPROTEIN"/>
    <property type="match status" value="1"/>
</dbReference>
<evidence type="ECO:0000313" key="4">
    <source>
        <dbReference type="EMBL" id="WAX58962.1"/>
    </source>
</evidence>
<name>A0ABY7K2B2_9ACTN</name>
<dbReference type="Pfam" id="PF00497">
    <property type="entry name" value="SBP_bac_3"/>
    <property type="match status" value="1"/>
</dbReference>
<dbReference type="Proteomes" id="UP001164693">
    <property type="component" value="Chromosome"/>
</dbReference>
<feature type="domain" description="Solute-binding protein family 3/N-terminal" evidence="3">
    <location>
        <begin position="64"/>
        <end position="292"/>
    </location>
</feature>
<sequence>MARHSRGIRLAALIAAAASATALSACSSSGDSSPSPANGSSVGAGSPVGTGSSAGGTSAYAGKTIAVAAVSDYPPISFADAGSTKIKGVAVDILQALADEMGAKFDLQNTSFDSLIPSLQAGRQLIASGGTTDTPTNEKATIMVDFMQTGVQMIVPAGNPKGIKGLDAACGFTIAVLAGSPTYQGLINDASDACTKAGNKKINMSTFKTADEALLAVKAGRADAEVDSSILQSYRIQQGVKIEVIGENLAPHPIAFQVLPSNQPLADALKTALQGLMDNGKYKAILAQWKMESGALPAAGINLGANS</sequence>
<dbReference type="SMART" id="SM00062">
    <property type="entry name" value="PBPb"/>
    <property type="match status" value="1"/>
</dbReference>
<dbReference type="PANTHER" id="PTHR35936:SF17">
    <property type="entry name" value="ARGININE-BINDING EXTRACELLULAR PROTEIN ARTP"/>
    <property type="match status" value="1"/>
</dbReference>
<dbReference type="InterPro" id="IPR001638">
    <property type="entry name" value="Solute-binding_3/MltF_N"/>
</dbReference>
<dbReference type="PANTHER" id="PTHR35936">
    <property type="entry name" value="MEMBRANE-BOUND LYTIC MUREIN TRANSGLYCOSYLASE F"/>
    <property type="match status" value="1"/>
</dbReference>
<protein>
    <submittedName>
        <fullName evidence="4">Transporter substrate-binding domain-containing protein</fullName>
    </submittedName>
</protein>
<evidence type="ECO:0000256" key="2">
    <source>
        <dbReference type="SAM" id="SignalP"/>
    </source>
</evidence>
<accession>A0ABY7K2B2</accession>
<organism evidence="4 5">
    <name type="scientific">Jatrophihabitans cynanchi</name>
    <dbReference type="NCBI Taxonomy" id="2944128"/>
    <lineage>
        <taxon>Bacteria</taxon>
        <taxon>Bacillati</taxon>
        <taxon>Actinomycetota</taxon>
        <taxon>Actinomycetes</taxon>
        <taxon>Jatrophihabitantales</taxon>
        <taxon>Jatrophihabitantaceae</taxon>
        <taxon>Jatrophihabitans</taxon>
    </lineage>
</organism>
<proteinExistence type="predicted"/>
<keyword evidence="5" id="KW-1185">Reference proteome</keyword>
<feature type="signal peptide" evidence="2">
    <location>
        <begin position="1"/>
        <end position="25"/>
    </location>
</feature>
<evidence type="ECO:0000259" key="3">
    <source>
        <dbReference type="SMART" id="SM00062"/>
    </source>
</evidence>
<reference evidence="4" key="1">
    <citation type="submission" date="2022-05" db="EMBL/GenBank/DDBJ databases">
        <title>Jatrophihabitans sp. SB3-54 whole genome sequence.</title>
        <authorList>
            <person name="Suh M.K."/>
            <person name="Eom M.K."/>
            <person name="Kim J.S."/>
            <person name="Kim H.S."/>
            <person name="Do H.E."/>
            <person name="Shin Y.K."/>
            <person name="Lee J.-S."/>
        </authorList>
    </citation>
    <scope>NUCLEOTIDE SEQUENCE</scope>
    <source>
        <strain evidence="4">SB3-54</strain>
    </source>
</reference>
<evidence type="ECO:0000313" key="5">
    <source>
        <dbReference type="Proteomes" id="UP001164693"/>
    </source>
</evidence>
<gene>
    <name evidence="4" type="ORF">M6B22_09435</name>
</gene>
<feature type="chain" id="PRO_5046880506" evidence="2">
    <location>
        <begin position="26"/>
        <end position="307"/>
    </location>
</feature>
<dbReference type="RefSeq" id="WP_269445501.1">
    <property type="nucleotide sequence ID" value="NZ_CP097463.1"/>
</dbReference>
<evidence type="ECO:0000256" key="1">
    <source>
        <dbReference type="ARBA" id="ARBA00022729"/>
    </source>
</evidence>
<keyword evidence="1 2" id="KW-0732">Signal</keyword>
<dbReference type="SUPFAM" id="SSF53850">
    <property type="entry name" value="Periplasmic binding protein-like II"/>
    <property type="match status" value="1"/>
</dbReference>
<dbReference type="EMBL" id="CP097463">
    <property type="protein sequence ID" value="WAX58962.1"/>
    <property type="molecule type" value="Genomic_DNA"/>
</dbReference>